<organism evidence="1 2">
    <name type="scientific">Zarea fungicola</name>
    <dbReference type="NCBI Taxonomy" id="93591"/>
    <lineage>
        <taxon>Eukaryota</taxon>
        <taxon>Fungi</taxon>
        <taxon>Dikarya</taxon>
        <taxon>Ascomycota</taxon>
        <taxon>Pezizomycotina</taxon>
        <taxon>Sordariomycetes</taxon>
        <taxon>Hypocreomycetidae</taxon>
        <taxon>Hypocreales</taxon>
        <taxon>Cordycipitaceae</taxon>
        <taxon>Zarea</taxon>
    </lineage>
</organism>
<keyword evidence="2" id="KW-1185">Reference proteome</keyword>
<accession>A0ACC1MTL4</accession>
<gene>
    <name evidence="1" type="ORF">NQ176_g8238</name>
</gene>
<protein>
    <submittedName>
        <fullName evidence="1">Uncharacterized protein</fullName>
    </submittedName>
</protein>
<comment type="caution">
    <text evidence="1">The sequence shown here is derived from an EMBL/GenBank/DDBJ whole genome shotgun (WGS) entry which is preliminary data.</text>
</comment>
<sequence length="119" mass="13107">MDMELVMSRLRHVRYMPGGATSANSEPVGFLYGAAVSLEWSRLFTSIPCLDAQIHNGRRTSLTGNRALELPGLTTAPFAGMMLADAGATILRIKRYNDAPDDMLARRKSSMSVKWVIMC</sequence>
<name>A0ACC1MTL4_9HYPO</name>
<proteinExistence type="predicted"/>
<dbReference type="EMBL" id="JANJQO010001556">
    <property type="protein sequence ID" value="KAJ2970335.1"/>
    <property type="molecule type" value="Genomic_DNA"/>
</dbReference>
<dbReference type="Proteomes" id="UP001143910">
    <property type="component" value="Unassembled WGS sequence"/>
</dbReference>
<reference evidence="1" key="1">
    <citation type="submission" date="2022-08" db="EMBL/GenBank/DDBJ databases">
        <title>Genome Sequence of Lecanicillium fungicola.</title>
        <authorList>
            <person name="Buettner E."/>
        </authorList>
    </citation>
    <scope>NUCLEOTIDE SEQUENCE</scope>
    <source>
        <strain evidence="1">Babe33</strain>
    </source>
</reference>
<evidence type="ECO:0000313" key="2">
    <source>
        <dbReference type="Proteomes" id="UP001143910"/>
    </source>
</evidence>
<evidence type="ECO:0000313" key="1">
    <source>
        <dbReference type="EMBL" id="KAJ2970335.1"/>
    </source>
</evidence>